<proteinExistence type="predicted"/>
<dbReference type="Proteomes" id="UP000241426">
    <property type="component" value="Unassembled WGS sequence"/>
</dbReference>
<protein>
    <submittedName>
        <fullName evidence="1">Uncharacterized protein</fullName>
    </submittedName>
</protein>
<name>A0A2T3KLT0_9GAMM</name>
<evidence type="ECO:0000313" key="1">
    <source>
        <dbReference type="EMBL" id="PSV00629.1"/>
    </source>
</evidence>
<comment type="caution">
    <text evidence="1">The sequence shown here is derived from an EMBL/GenBank/DDBJ whole genome shotgun (WGS) entry which is preliminary data.</text>
</comment>
<dbReference type="EMBL" id="PYNF01000003">
    <property type="protein sequence ID" value="PSV00629.1"/>
    <property type="molecule type" value="Genomic_DNA"/>
</dbReference>
<evidence type="ECO:0000313" key="2">
    <source>
        <dbReference type="Proteomes" id="UP000241426"/>
    </source>
</evidence>
<reference evidence="1 2" key="1">
    <citation type="submission" date="2018-01" db="EMBL/GenBank/DDBJ databases">
        <title>Whole genome sequencing of Histamine producing bacteria.</title>
        <authorList>
            <person name="Butler K."/>
        </authorList>
    </citation>
    <scope>NUCLEOTIDE SEQUENCE [LARGE SCALE GENOMIC DNA]</scope>
    <source>
        <strain evidence="1 2">FS-7.2</strain>
    </source>
</reference>
<organism evidence="1 2">
    <name type="scientific">Photobacterium kishitanii</name>
    <dbReference type="NCBI Taxonomy" id="318456"/>
    <lineage>
        <taxon>Bacteria</taxon>
        <taxon>Pseudomonadati</taxon>
        <taxon>Pseudomonadota</taxon>
        <taxon>Gammaproteobacteria</taxon>
        <taxon>Vibrionales</taxon>
        <taxon>Vibrionaceae</taxon>
        <taxon>Photobacterium</taxon>
    </lineage>
</organism>
<dbReference type="AlphaFoldDB" id="A0A2T3KLT0"/>
<gene>
    <name evidence="1" type="ORF">C9J27_05690</name>
</gene>
<sequence length="197" mass="23707">MCNDKNLTSLLEDLPSSVMNFDNLNELELFDLSCRVECHTEILERFSQLLDFYHKKGIMSSADYFKENYSMCLYGVVEVFALLKEKIAYSDMNKRFKRRRVFRERQINRVGNNAAKRQKRLFDPNHVGYQHFPDEKIFLDSELNFKKLKFEVDYYFKERKIEIDSRIVEIFSELDPDTESGLDFFTRIGFLRWRQKA</sequence>
<accession>A0A2T3KLT0</accession>